<dbReference type="PROSITE" id="PS51299">
    <property type="entry name" value="HTH_APSES"/>
    <property type="match status" value="1"/>
</dbReference>
<accession>A0AAD8Q3W2</accession>
<feature type="non-terminal residue" evidence="2">
    <location>
        <position position="66"/>
    </location>
</feature>
<dbReference type="Gene3D" id="3.10.260.10">
    <property type="entry name" value="Transcription regulator HTH, APSES-type DNA-binding domain"/>
    <property type="match status" value="1"/>
</dbReference>
<dbReference type="SUPFAM" id="SSF54616">
    <property type="entry name" value="DNA-binding domain of Mlu1-box binding protein MBP1"/>
    <property type="match status" value="1"/>
</dbReference>
<dbReference type="GO" id="GO:0043565">
    <property type="term" value="F:sequence-specific DNA binding"/>
    <property type="evidence" value="ECO:0007669"/>
    <property type="project" value="TreeGrafter"/>
</dbReference>
<dbReference type="PANTHER" id="PTHR47792:SF1">
    <property type="entry name" value="PROTEIN SOK2-RELATED"/>
    <property type="match status" value="1"/>
</dbReference>
<dbReference type="InterPro" id="IPR029790">
    <property type="entry name" value="EFG1/Phd1/StuA"/>
</dbReference>
<dbReference type="InterPro" id="IPR036887">
    <property type="entry name" value="HTH_APSES_sf"/>
</dbReference>
<dbReference type="RefSeq" id="XP_060415744.1">
    <property type="nucleotide sequence ID" value="XM_060553266.1"/>
</dbReference>
<dbReference type="GO" id="GO:0003700">
    <property type="term" value="F:DNA-binding transcription factor activity"/>
    <property type="evidence" value="ECO:0007669"/>
    <property type="project" value="TreeGrafter"/>
</dbReference>
<dbReference type="EMBL" id="JAHLJV010000019">
    <property type="protein sequence ID" value="KAK1594582.1"/>
    <property type="molecule type" value="Genomic_DNA"/>
</dbReference>
<dbReference type="GO" id="GO:0045944">
    <property type="term" value="P:positive regulation of transcription by RNA polymerase II"/>
    <property type="evidence" value="ECO:0007669"/>
    <property type="project" value="TreeGrafter"/>
</dbReference>
<feature type="non-terminal residue" evidence="2">
    <location>
        <position position="1"/>
    </location>
</feature>
<name>A0AAD8Q3W2_9PEZI</name>
<feature type="domain" description="HTH APSES-type" evidence="1">
    <location>
        <begin position="1"/>
        <end position="66"/>
    </location>
</feature>
<dbReference type="InterPro" id="IPR003163">
    <property type="entry name" value="Tscrpt_reg_HTH_APSES-type"/>
</dbReference>
<reference evidence="2" key="1">
    <citation type="submission" date="2021-06" db="EMBL/GenBank/DDBJ databases">
        <title>Comparative genomics, transcriptomics and evolutionary studies reveal genomic signatures of adaptation to plant cell wall in hemibiotrophic fungi.</title>
        <authorList>
            <consortium name="DOE Joint Genome Institute"/>
            <person name="Baroncelli R."/>
            <person name="Diaz J.F."/>
            <person name="Benocci T."/>
            <person name="Peng M."/>
            <person name="Battaglia E."/>
            <person name="Haridas S."/>
            <person name="Andreopoulos W."/>
            <person name="Labutti K."/>
            <person name="Pangilinan J."/>
            <person name="Floch G.L."/>
            <person name="Makela M.R."/>
            <person name="Henrissat B."/>
            <person name="Grigoriev I.V."/>
            <person name="Crouch J.A."/>
            <person name="De Vries R.P."/>
            <person name="Sukno S.A."/>
            <person name="Thon M.R."/>
        </authorList>
    </citation>
    <scope>NUCLEOTIDE SEQUENCE</scope>
    <source>
        <strain evidence="2">CBS 125086</strain>
    </source>
</reference>
<proteinExistence type="predicted"/>
<gene>
    <name evidence="2" type="ORF">LY79DRAFT_481059</name>
</gene>
<protein>
    <recommendedName>
        <fullName evidence="1">HTH APSES-type domain-containing protein</fullName>
    </recommendedName>
</protein>
<evidence type="ECO:0000313" key="3">
    <source>
        <dbReference type="Proteomes" id="UP001230504"/>
    </source>
</evidence>
<dbReference type="PANTHER" id="PTHR47792">
    <property type="entry name" value="PROTEIN SOK2-RELATED"/>
    <property type="match status" value="1"/>
</dbReference>
<dbReference type="AlphaFoldDB" id="A0AAD8Q3W2"/>
<dbReference type="GeneID" id="85437506"/>
<evidence type="ECO:0000259" key="1">
    <source>
        <dbReference type="PROSITE" id="PS51299"/>
    </source>
</evidence>
<dbReference type="GO" id="GO:0005634">
    <property type="term" value="C:nucleus"/>
    <property type="evidence" value="ECO:0007669"/>
    <property type="project" value="TreeGrafter"/>
</dbReference>
<evidence type="ECO:0000313" key="2">
    <source>
        <dbReference type="EMBL" id="KAK1594582.1"/>
    </source>
</evidence>
<keyword evidence="3" id="KW-1185">Reference proteome</keyword>
<sequence>EDEGILCFLVKERGVYVARREDNRMINGTKLLDITGMSRRRRDGLLNSEKIRHVVNIGPMHLKGTW</sequence>
<dbReference type="Proteomes" id="UP001230504">
    <property type="component" value="Unassembled WGS sequence"/>
</dbReference>
<organism evidence="2 3">
    <name type="scientific">Colletotrichum navitas</name>
    <dbReference type="NCBI Taxonomy" id="681940"/>
    <lineage>
        <taxon>Eukaryota</taxon>
        <taxon>Fungi</taxon>
        <taxon>Dikarya</taxon>
        <taxon>Ascomycota</taxon>
        <taxon>Pezizomycotina</taxon>
        <taxon>Sordariomycetes</taxon>
        <taxon>Hypocreomycetidae</taxon>
        <taxon>Glomerellales</taxon>
        <taxon>Glomerellaceae</taxon>
        <taxon>Colletotrichum</taxon>
        <taxon>Colletotrichum graminicola species complex</taxon>
    </lineage>
</organism>
<comment type="caution">
    <text evidence="2">The sequence shown here is derived from an EMBL/GenBank/DDBJ whole genome shotgun (WGS) entry which is preliminary data.</text>
</comment>